<gene>
    <name evidence="4" type="ORF">ACH4OY_28455</name>
</gene>
<dbReference type="RefSeq" id="WP_396684847.1">
    <property type="nucleotide sequence ID" value="NZ_JBIRPU010000030.1"/>
</dbReference>
<name>A0ABW7SUK8_9ACTN</name>
<evidence type="ECO:0000256" key="1">
    <source>
        <dbReference type="ARBA" id="ARBA00022829"/>
    </source>
</evidence>
<dbReference type="PANTHER" id="PTHR33969:SF2">
    <property type="entry name" value="SEGREGATION AND CONDENSATION PROTEIN A"/>
    <property type="match status" value="1"/>
</dbReference>
<evidence type="ECO:0000256" key="3">
    <source>
        <dbReference type="SAM" id="MobiDB-lite"/>
    </source>
</evidence>
<dbReference type="Proteomes" id="UP001611075">
    <property type="component" value="Unassembled WGS sequence"/>
</dbReference>
<dbReference type="Gene3D" id="6.10.250.2410">
    <property type="match status" value="1"/>
</dbReference>
<feature type="region of interest" description="Disordered" evidence="3">
    <location>
        <begin position="304"/>
        <end position="352"/>
    </location>
</feature>
<keyword evidence="5" id="KW-1185">Reference proteome</keyword>
<feature type="compositionally biased region" description="Gly residues" evidence="3">
    <location>
        <begin position="320"/>
        <end position="330"/>
    </location>
</feature>
<organism evidence="4 5">
    <name type="scientific">Micromonospora rubida</name>
    <dbReference type="NCBI Taxonomy" id="2697657"/>
    <lineage>
        <taxon>Bacteria</taxon>
        <taxon>Bacillati</taxon>
        <taxon>Actinomycetota</taxon>
        <taxon>Actinomycetes</taxon>
        <taxon>Micromonosporales</taxon>
        <taxon>Micromonosporaceae</taxon>
        <taxon>Micromonospora</taxon>
    </lineage>
</organism>
<keyword evidence="1" id="KW-0159">Chromosome partition</keyword>
<dbReference type="Pfam" id="PF02616">
    <property type="entry name" value="SMC_ScpA"/>
    <property type="match status" value="1"/>
</dbReference>
<reference evidence="4 5" key="1">
    <citation type="submission" date="2024-10" db="EMBL/GenBank/DDBJ databases">
        <title>The Natural Products Discovery Center: Release of the First 8490 Sequenced Strains for Exploring Actinobacteria Biosynthetic Diversity.</title>
        <authorList>
            <person name="Kalkreuter E."/>
            <person name="Kautsar S.A."/>
            <person name="Yang D."/>
            <person name="Bader C.D."/>
            <person name="Teijaro C.N."/>
            <person name="Fluegel L."/>
            <person name="Davis C.M."/>
            <person name="Simpson J.R."/>
            <person name="Lauterbach L."/>
            <person name="Steele A.D."/>
            <person name="Gui C."/>
            <person name="Meng S."/>
            <person name="Li G."/>
            <person name="Viehrig K."/>
            <person name="Ye F."/>
            <person name="Su P."/>
            <person name="Kiefer A.F."/>
            <person name="Nichols A."/>
            <person name="Cepeda A.J."/>
            <person name="Yan W."/>
            <person name="Fan B."/>
            <person name="Jiang Y."/>
            <person name="Adhikari A."/>
            <person name="Zheng C.-J."/>
            <person name="Schuster L."/>
            <person name="Cowan T.M."/>
            <person name="Smanski M.J."/>
            <person name="Chevrette M.G."/>
            <person name="De Carvalho L.P.S."/>
            <person name="Shen B."/>
        </authorList>
    </citation>
    <scope>NUCLEOTIDE SEQUENCE [LARGE SCALE GENOMIC DNA]</scope>
    <source>
        <strain evidence="4 5">NPDC021253</strain>
    </source>
</reference>
<accession>A0ABW7SUK8</accession>
<dbReference type="PANTHER" id="PTHR33969">
    <property type="entry name" value="SEGREGATION AND CONDENSATION PROTEIN A"/>
    <property type="match status" value="1"/>
</dbReference>
<sequence>MTAPPLDPPATLPPAGAGVVADVGAATGFTVRLDNFTGPFDLLLQLIGKHKLDVTEVALHRVTDEFIAYIRAMGDQWDLDEASEFLLIAATLLDLKAARLLPAAEVENEEDLALLEARDLLFARLLQYKAYKEAAAHIAALEAVGGRRYPRAVTLEPRYAEALPDLVLGIGPERLLRIAVRAMTPKPTPEVSIAHVHMVRVSVREHAAILAERLRRAGTATFSLLCVDCEATLEVVARFLALLELYREGLVSFVQEQALEELTVRWTGPADGAADLHVDEYAGSPSEQVALPVAVRPVPLDVPSEPVAVAGDGAAEAQGGSRGEAEGGTPGRARAEVEDEAPAEATTEERPE</sequence>
<dbReference type="InterPro" id="IPR003768">
    <property type="entry name" value="ScpA"/>
</dbReference>
<evidence type="ECO:0000313" key="4">
    <source>
        <dbReference type="EMBL" id="MFI0796586.1"/>
    </source>
</evidence>
<evidence type="ECO:0000256" key="2">
    <source>
        <dbReference type="ARBA" id="ARBA00044777"/>
    </source>
</evidence>
<dbReference type="EMBL" id="JBIRPU010000030">
    <property type="protein sequence ID" value="MFI0796586.1"/>
    <property type="molecule type" value="Genomic_DNA"/>
</dbReference>
<protein>
    <recommendedName>
        <fullName evidence="2">Segregation and condensation protein A</fullName>
    </recommendedName>
</protein>
<proteinExistence type="predicted"/>
<evidence type="ECO:0000313" key="5">
    <source>
        <dbReference type="Proteomes" id="UP001611075"/>
    </source>
</evidence>
<comment type="caution">
    <text evidence="4">The sequence shown here is derived from an EMBL/GenBank/DDBJ whole genome shotgun (WGS) entry which is preliminary data.</text>
</comment>